<dbReference type="RefSeq" id="XP_037166228.1">
    <property type="nucleotide sequence ID" value="XM_037307104.1"/>
</dbReference>
<comment type="caution">
    <text evidence="3">The sequence shown here is derived from an EMBL/GenBank/DDBJ whole genome shotgun (WGS) entry which is preliminary data.</text>
</comment>
<dbReference type="GeneID" id="59286850"/>
<evidence type="ECO:0000259" key="2">
    <source>
        <dbReference type="Pfam" id="PF24883"/>
    </source>
</evidence>
<name>A0A8H6FY25_9LECA</name>
<dbReference type="Pfam" id="PF24883">
    <property type="entry name" value="NPHP3_N"/>
    <property type="match status" value="1"/>
</dbReference>
<proteinExistence type="predicted"/>
<keyword evidence="4" id="KW-1185">Reference proteome</keyword>
<accession>A0A8H6FY25</accession>
<dbReference type="Proteomes" id="UP000578531">
    <property type="component" value="Unassembled WGS sequence"/>
</dbReference>
<gene>
    <name evidence="3" type="ORF">HO173_005186</name>
</gene>
<protein>
    <recommendedName>
        <fullName evidence="2">Nephrocystin 3-like N-terminal domain-containing protein</fullName>
    </recommendedName>
</protein>
<evidence type="ECO:0000256" key="1">
    <source>
        <dbReference type="ARBA" id="ARBA00022737"/>
    </source>
</evidence>
<sequence>MVQTPANLLANIWMQIRQKGGLSPEVEELYASSVTKGSSTRPRLDEVIKVLKAEVNRHASVYVVIDALDECEPAYKLRLLTELKVPQAETEANGYLPLL</sequence>
<feature type="domain" description="Nephrocystin 3-like N-terminal" evidence="2">
    <location>
        <begin position="3"/>
        <end position="80"/>
    </location>
</feature>
<reference evidence="3 4" key="1">
    <citation type="journal article" date="2020" name="Genomics">
        <title>Complete, high-quality genomes from long-read metagenomic sequencing of two wolf lichen thalli reveals enigmatic genome architecture.</title>
        <authorList>
            <person name="McKenzie S.K."/>
            <person name="Walston R.F."/>
            <person name="Allen J.L."/>
        </authorList>
    </citation>
    <scope>NUCLEOTIDE SEQUENCE [LARGE SCALE GENOMIC DNA]</scope>
    <source>
        <strain evidence="3">WasteWater2</strain>
    </source>
</reference>
<dbReference type="OrthoDB" id="195446at2759"/>
<keyword evidence="1" id="KW-0677">Repeat</keyword>
<evidence type="ECO:0000313" key="3">
    <source>
        <dbReference type="EMBL" id="KAF6236895.1"/>
    </source>
</evidence>
<dbReference type="AlphaFoldDB" id="A0A8H6FY25"/>
<dbReference type="InterPro" id="IPR056884">
    <property type="entry name" value="NPHP3-like_N"/>
</dbReference>
<dbReference type="EMBL" id="JACCJC010000017">
    <property type="protein sequence ID" value="KAF6236895.1"/>
    <property type="molecule type" value="Genomic_DNA"/>
</dbReference>
<organism evidence="3 4">
    <name type="scientific">Letharia columbiana</name>
    <dbReference type="NCBI Taxonomy" id="112416"/>
    <lineage>
        <taxon>Eukaryota</taxon>
        <taxon>Fungi</taxon>
        <taxon>Dikarya</taxon>
        <taxon>Ascomycota</taxon>
        <taxon>Pezizomycotina</taxon>
        <taxon>Lecanoromycetes</taxon>
        <taxon>OSLEUM clade</taxon>
        <taxon>Lecanoromycetidae</taxon>
        <taxon>Lecanorales</taxon>
        <taxon>Lecanorineae</taxon>
        <taxon>Parmeliaceae</taxon>
        <taxon>Letharia</taxon>
    </lineage>
</organism>
<evidence type="ECO:0000313" key="4">
    <source>
        <dbReference type="Proteomes" id="UP000578531"/>
    </source>
</evidence>